<organism evidence="2">
    <name type="scientific">uncultured Gemmatimonadaceae bacterium</name>
    <dbReference type="NCBI Taxonomy" id="246130"/>
    <lineage>
        <taxon>Bacteria</taxon>
        <taxon>Pseudomonadati</taxon>
        <taxon>Gemmatimonadota</taxon>
        <taxon>Gemmatimonadia</taxon>
        <taxon>Gemmatimonadales</taxon>
        <taxon>Gemmatimonadaceae</taxon>
        <taxon>environmental samples</taxon>
    </lineage>
</organism>
<accession>A0A6J4M398</accession>
<feature type="non-terminal residue" evidence="2">
    <location>
        <position position="1"/>
    </location>
</feature>
<evidence type="ECO:0000313" key="2">
    <source>
        <dbReference type="EMBL" id="CAA9348473.1"/>
    </source>
</evidence>
<reference evidence="2" key="1">
    <citation type="submission" date="2020-02" db="EMBL/GenBank/DDBJ databases">
        <authorList>
            <person name="Meier V. D."/>
        </authorList>
    </citation>
    <scope>NUCLEOTIDE SEQUENCE</scope>
    <source>
        <strain evidence="2">AVDCRST_MAG11</strain>
    </source>
</reference>
<protein>
    <submittedName>
        <fullName evidence="2">Uncharacterized protein</fullName>
    </submittedName>
</protein>
<sequence>CRRRAPSGSCSASGRTGGTPRACGGATAPTPTPRCGSRTRSSRCSRCPASSGSPCTRRHGPRRTTSCTVH</sequence>
<gene>
    <name evidence="2" type="ORF">AVDCRST_MAG11-3371</name>
</gene>
<name>A0A6J4M398_9BACT</name>
<feature type="compositionally biased region" description="Low complexity" evidence="1">
    <location>
        <begin position="33"/>
        <end position="55"/>
    </location>
</feature>
<feature type="region of interest" description="Disordered" evidence="1">
    <location>
        <begin position="1"/>
        <end position="70"/>
    </location>
</feature>
<dbReference type="AlphaFoldDB" id="A0A6J4M398"/>
<dbReference type="EMBL" id="CADCTU010000736">
    <property type="protein sequence ID" value="CAA9348473.1"/>
    <property type="molecule type" value="Genomic_DNA"/>
</dbReference>
<evidence type="ECO:0000256" key="1">
    <source>
        <dbReference type="SAM" id="MobiDB-lite"/>
    </source>
</evidence>
<feature type="non-terminal residue" evidence="2">
    <location>
        <position position="70"/>
    </location>
</feature>
<proteinExistence type="predicted"/>